<feature type="transmembrane region" description="Helical" evidence="1">
    <location>
        <begin position="81"/>
        <end position="102"/>
    </location>
</feature>
<dbReference type="EMBL" id="DS973435">
    <property type="protein sequence ID" value="EEC20193.1"/>
    <property type="molecule type" value="Genomic_DNA"/>
</dbReference>
<dbReference type="HOGENOM" id="CLU_2252988_0_0_1"/>
<dbReference type="AlphaFoldDB" id="B7QMX1"/>
<keyword evidence="1" id="KW-0812">Transmembrane</keyword>
<proteinExistence type="predicted"/>
<dbReference type="PaxDb" id="6945-B7QMX1"/>
<keyword evidence="1" id="KW-0472">Membrane</keyword>
<reference evidence="2 4" key="1">
    <citation type="submission" date="2008-03" db="EMBL/GenBank/DDBJ databases">
        <title>Annotation of Ixodes scapularis.</title>
        <authorList>
            <consortium name="Ixodes scapularis Genome Project Consortium"/>
            <person name="Caler E."/>
            <person name="Hannick L.I."/>
            <person name="Bidwell S."/>
            <person name="Joardar V."/>
            <person name="Thiagarajan M."/>
            <person name="Amedeo P."/>
            <person name="Galinsky K.J."/>
            <person name="Schobel S."/>
            <person name="Inman J."/>
            <person name="Hostetler J."/>
            <person name="Miller J."/>
            <person name="Hammond M."/>
            <person name="Megy K."/>
            <person name="Lawson D."/>
            <person name="Kodira C."/>
            <person name="Sutton G."/>
            <person name="Meyer J."/>
            <person name="Hill C.A."/>
            <person name="Birren B."/>
            <person name="Nene V."/>
            <person name="Collins F."/>
            <person name="Alarcon-Chaidez F."/>
            <person name="Wikel S."/>
            <person name="Strausberg R."/>
        </authorList>
    </citation>
    <scope>NUCLEOTIDE SEQUENCE [LARGE SCALE GENOMIC DNA]</scope>
    <source>
        <strain evidence="4">Wikel</strain>
        <strain evidence="2">Wikel colony</strain>
    </source>
</reference>
<name>B7QMX1_IXOSC</name>
<keyword evidence="1" id="KW-1133">Transmembrane helix</keyword>
<dbReference type="VEuPathDB" id="VectorBase:ISCP_018567"/>
<accession>B7QMX1</accession>
<keyword evidence="4" id="KW-1185">Reference proteome</keyword>
<organism>
    <name type="scientific">Ixodes scapularis</name>
    <name type="common">Black-legged tick</name>
    <name type="synonym">Deer tick</name>
    <dbReference type="NCBI Taxonomy" id="6945"/>
    <lineage>
        <taxon>Eukaryota</taxon>
        <taxon>Metazoa</taxon>
        <taxon>Ecdysozoa</taxon>
        <taxon>Arthropoda</taxon>
        <taxon>Chelicerata</taxon>
        <taxon>Arachnida</taxon>
        <taxon>Acari</taxon>
        <taxon>Parasitiformes</taxon>
        <taxon>Ixodida</taxon>
        <taxon>Ixodoidea</taxon>
        <taxon>Ixodidae</taxon>
        <taxon>Ixodinae</taxon>
        <taxon>Ixodes</taxon>
    </lineage>
</organism>
<dbReference type="VEuPathDB" id="VectorBase:ISCW015194"/>
<dbReference type="OrthoDB" id="6509972at2759"/>
<protein>
    <submittedName>
        <fullName evidence="2 3">Uncharacterized protein</fullName>
    </submittedName>
</protein>
<evidence type="ECO:0000313" key="4">
    <source>
        <dbReference type="Proteomes" id="UP000001555"/>
    </source>
</evidence>
<evidence type="ECO:0000313" key="3">
    <source>
        <dbReference type="EnsemblMetazoa" id="ISCW015194-PA"/>
    </source>
</evidence>
<feature type="transmembrane region" description="Helical" evidence="1">
    <location>
        <begin position="38"/>
        <end position="56"/>
    </location>
</feature>
<dbReference type="VEuPathDB" id="VectorBase:ISCI015194"/>
<gene>
    <name evidence="2" type="ORF">IscW_ISCW015194</name>
</gene>
<evidence type="ECO:0000313" key="2">
    <source>
        <dbReference type="EMBL" id="EEC20193.1"/>
    </source>
</evidence>
<sequence>MSRKLKQISHRSDEDGIEESAAAKEICRGKLDQLGEMTLVSESTVGFFVVILAFLLPSDLHNFELKNRILKWNDVYHKMPWGVIFVMSGNIAISYALVVRFLGV</sequence>
<dbReference type="Proteomes" id="UP000001555">
    <property type="component" value="Unassembled WGS sequence"/>
</dbReference>
<dbReference type="InParanoid" id="B7QMX1"/>
<reference evidence="3" key="2">
    <citation type="submission" date="2020-05" db="UniProtKB">
        <authorList>
            <consortium name="EnsemblMetazoa"/>
        </authorList>
    </citation>
    <scope>IDENTIFICATION</scope>
    <source>
        <strain evidence="3">wikel</strain>
    </source>
</reference>
<dbReference type="EMBL" id="ABJB010650485">
    <property type="status" value="NOT_ANNOTATED_CDS"/>
    <property type="molecule type" value="Genomic_DNA"/>
</dbReference>
<dbReference type="EnsemblMetazoa" id="ISCW015194-RA">
    <property type="protein sequence ID" value="ISCW015194-PA"/>
    <property type="gene ID" value="ISCW015194"/>
</dbReference>
<evidence type="ECO:0000256" key="1">
    <source>
        <dbReference type="SAM" id="Phobius"/>
    </source>
</evidence>